<comment type="function">
    <text evidence="6">Involved in transcription antitermination. Required for transcription of ribosomal RNA (rRNA) genes. Binds specifically to the boxA antiterminator sequence of the ribosomal RNA (rrn) operons.</text>
</comment>
<keyword evidence="5 6" id="KW-0804">Transcription</keyword>
<evidence type="ECO:0000256" key="4">
    <source>
        <dbReference type="ARBA" id="ARBA00023015"/>
    </source>
</evidence>
<keyword evidence="9" id="KW-1185">Reference proteome</keyword>
<dbReference type="Gene3D" id="1.10.940.10">
    <property type="entry name" value="NusB-like"/>
    <property type="match status" value="1"/>
</dbReference>
<evidence type="ECO:0000256" key="3">
    <source>
        <dbReference type="ARBA" id="ARBA00022884"/>
    </source>
</evidence>
<dbReference type="InterPro" id="IPR035926">
    <property type="entry name" value="NusB-like_sf"/>
</dbReference>
<dbReference type="NCBIfam" id="TIGR01951">
    <property type="entry name" value="nusB"/>
    <property type="match status" value="1"/>
</dbReference>
<dbReference type="InterPro" id="IPR006027">
    <property type="entry name" value="NusB_RsmB_TIM44"/>
</dbReference>
<evidence type="ECO:0000313" key="9">
    <source>
        <dbReference type="Proteomes" id="UP000317178"/>
    </source>
</evidence>
<evidence type="ECO:0000256" key="6">
    <source>
        <dbReference type="HAMAP-Rule" id="MF_00073"/>
    </source>
</evidence>
<dbReference type="SUPFAM" id="SSF48013">
    <property type="entry name" value="NusB-like"/>
    <property type="match status" value="1"/>
</dbReference>
<proteinExistence type="inferred from homology"/>
<dbReference type="OrthoDB" id="9811381at2"/>
<protein>
    <recommendedName>
        <fullName evidence="6">Transcription antitermination protein NusB</fullName>
    </recommendedName>
    <alternativeName>
        <fullName evidence="6">Antitermination factor NusB</fullName>
    </alternativeName>
</protein>
<evidence type="ECO:0000256" key="2">
    <source>
        <dbReference type="ARBA" id="ARBA00022814"/>
    </source>
</evidence>
<dbReference type="InterPro" id="IPR011605">
    <property type="entry name" value="NusB_fam"/>
</dbReference>
<evidence type="ECO:0000259" key="7">
    <source>
        <dbReference type="Pfam" id="PF01029"/>
    </source>
</evidence>
<sequence>MKKRSKAREVAIQMLYLKDLNPDAGPASIHAEIAKQLSNRELEQFAWILYSGVMEHRAELDEKIVQIAQNWSLARMAPTDRNVLRLGAFELIYTDTHYRIVIDEAVELARLFGNKLSGQFVNGILDKLVPAQNREASPGQADSAE</sequence>
<keyword evidence="3 6" id="KW-0694">RNA-binding</keyword>
<dbReference type="GO" id="GO:0031564">
    <property type="term" value="P:transcription antitermination"/>
    <property type="evidence" value="ECO:0007669"/>
    <property type="project" value="UniProtKB-KW"/>
</dbReference>
<keyword evidence="2 6" id="KW-0889">Transcription antitermination</keyword>
<dbReference type="GO" id="GO:0005829">
    <property type="term" value="C:cytosol"/>
    <property type="evidence" value="ECO:0007669"/>
    <property type="project" value="TreeGrafter"/>
</dbReference>
<dbReference type="GO" id="GO:0006353">
    <property type="term" value="P:DNA-templated transcription termination"/>
    <property type="evidence" value="ECO:0007669"/>
    <property type="project" value="UniProtKB-UniRule"/>
</dbReference>
<feature type="domain" description="NusB/RsmB/TIM44" evidence="7">
    <location>
        <begin position="6"/>
        <end position="128"/>
    </location>
</feature>
<dbReference type="HAMAP" id="MF_00073">
    <property type="entry name" value="NusB"/>
    <property type="match status" value="1"/>
</dbReference>
<dbReference type="Pfam" id="PF01029">
    <property type="entry name" value="NusB"/>
    <property type="match status" value="1"/>
</dbReference>
<keyword evidence="4 6" id="KW-0805">Transcription regulation</keyword>
<reference evidence="8 9" key="1">
    <citation type="submission" date="2019-02" db="EMBL/GenBank/DDBJ databases">
        <title>Deep-cultivation of Planctomycetes and their phenomic and genomic characterization uncovers novel biology.</title>
        <authorList>
            <person name="Wiegand S."/>
            <person name="Jogler M."/>
            <person name="Boedeker C."/>
            <person name="Pinto D."/>
            <person name="Vollmers J."/>
            <person name="Rivas-Marin E."/>
            <person name="Kohn T."/>
            <person name="Peeters S.H."/>
            <person name="Heuer A."/>
            <person name="Rast P."/>
            <person name="Oberbeckmann S."/>
            <person name="Bunk B."/>
            <person name="Jeske O."/>
            <person name="Meyerdierks A."/>
            <person name="Storesund J.E."/>
            <person name="Kallscheuer N."/>
            <person name="Luecker S."/>
            <person name="Lage O.M."/>
            <person name="Pohl T."/>
            <person name="Merkel B.J."/>
            <person name="Hornburger P."/>
            <person name="Mueller R.-W."/>
            <person name="Bruemmer F."/>
            <person name="Labrenz M."/>
            <person name="Spormann A.M."/>
            <person name="Op den Camp H."/>
            <person name="Overmann J."/>
            <person name="Amann R."/>
            <person name="Jetten M.S.M."/>
            <person name="Mascher T."/>
            <person name="Medema M.H."/>
            <person name="Devos D.P."/>
            <person name="Kaster A.-K."/>
            <person name="Ovreas L."/>
            <person name="Rohde M."/>
            <person name="Galperin M.Y."/>
            <person name="Jogler C."/>
        </authorList>
    </citation>
    <scope>NUCLEOTIDE SEQUENCE [LARGE SCALE GENOMIC DNA]</scope>
    <source>
        <strain evidence="8 9">Pla110</strain>
    </source>
</reference>
<dbReference type="Proteomes" id="UP000317178">
    <property type="component" value="Chromosome"/>
</dbReference>
<dbReference type="PANTHER" id="PTHR11078">
    <property type="entry name" value="N UTILIZATION SUBSTANCE PROTEIN B-RELATED"/>
    <property type="match status" value="1"/>
</dbReference>
<evidence type="ECO:0000256" key="1">
    <source>
        <dbReference type="ARBA" id="ARBA00005952"/>
    </source>
</evidence>
<comment type="similarity">
    <text evidence="1 6">Belongs to the NusB family.</text>
</comment>
<dbReference type="EMBL" id="CP036281">
    <property type="protein sequence ID" value="QDU81529.1"/>
    <property type="molecule type" value="Genomic_DNA"/>
</dbReference>
<dbReference type="GO" id="GO:0003723">
    <property type="term" value="F:RNA binding"/>
    <property type="evidence" value="ECO:0007669"/>
    <property type="project" value="UniProtKB-UniRule"/>
</dbReference>
<evidence type="ECO:0000313" key="8">
    <source>
        <dbReference type="EMBL" id="QDU81529.1"/>
    </source>
</evidence>
<accession>A0A518CQM6</accession>
<dbReference type="KEGG" id="plon:Pla110_32710"/>
<dbReference type="PANTHER" id="PTHR11078:SF3">
    <property type="entry name" value="ANTITERMINATION NUSB DOMAIN-CONTAINING PROTEIN"/>
    <property type="match status" value="1"/>
</dbReference>
<gene>
    <name evidence="6" type="primary">nusB</name>
    <name evidence="8" type="ORF">Pla110_32710</name>
</gene>
<evidence type="ECO:0000256" key="5">
    <source>
        <dbReference type="ARBA" id="ARBA00023163"/>
    </source>
</evidence>
<name>A0A518CQM6_9PLAN</name>
<dbReference type="RefSeq" id="WP_144996950.1">
    <property type="nucleotide sequence ID" value="NZ_CP036281.1"/>
</dbReference>
<dbReference type="AlphaFoldDB" id="A0A518CQM6"/>
<organism evidence="8 9">
    <name type="scientific">Polystyrenella longa</name>
    <dbReference type="NCBI Taxonomy" id="2528007"/>
    <lineage>
        <taxon>Bacteria</taxon>
        <taxon>Pseudomonadati</taxon>
        <taxon>Planctomycetota</taxon>
        <taxon>Planctomycetia</taxon>
        <taxon>Planctomycetales</taxon>
        <taxon>Planctomycetaceae</taxon>
        <taxon>Polystyrenella</taxon>
    </lineage>
</organism>